<comment type="caution">
    <text evidence="1">The sequence shown here is derived from an EMBL/GenBank/DDBJ whole genome shotgun (WGS) entry which is preliminary data.</text>
</comment>
<protein>
    <submittedName>
        <fullName evidence="1">Uncharacterized protein</fullName>
    </submittedName>
</protein>
<organism evidence="1 2">
    <name type="scientific">Rhamnusium bicolor</name>
    <dbReference type="NCBI Taxonomy" id="1586634"/>
    <lineage>
        <taxon>Eukaryota</taxon>
        <taxon>Metazoa</taxon>
        <taxon>Ecdysozoa</taxon>
        <taxon>Arthropoda</taxon>
        <taxon>Hexapoda</taxon>
        <taxon>Insecta</taxon>
        <taxon>Pterygota</taxon>
        <taxon>Neoptera</taxon>
        <taxon>Endopterygota</taxon>
        <taxon>Coleoptera</taxon>
        <taxon>Polyphaga</taxon>
        <taxon>Cucujiformia</taxon>
        <taxon>Chrysomeloidea</taxon>
        <taxon>Cerambycidae</taxon>
        <taxon>Lepturinae</taxon>
        <taxon>Rhagiini</taxon>
        <taxon>Rhamnusium</taxon>
    </lineage>
</organism>
<keyword evidence="2" id="KW-1185">Reference proteome</keyword>
<name>A0AAV8ZNF9_9CUCU</name>
<proteinExistence type="predicted"/>
<evidence type="ECO:0000313" key="2">
    <source>
        <dbReference type="Proteomes" id="UP001162156"/>
    </source>
</evidence>
<gene>
    <name evidence="1" type="ORF">NQ314_003044</name>
</gene>
<dbReference type="AlphaFoldDB" id="A0AAV8ZNF9"/>
<reference evidence="1" key="1">
    <citation type="journal article" date="2023" name="Insect Mol. Biol.">
        <title>Genome sequencing provides insights into the evolution of gene families encoding plant cell wall-degrading enzymes in longhorned beetles.</title>
        <authorList>
            <person name="Shin N.R."/>
            <person name="Okamura Y."/>
            <person name="Kirsch R."/>
            <person name="Pauchet Y."/>
        </authorList>
    </citation>
    <scope>NUCLEOTIDE SEQUENCE</scope>
    <source>
        <strain evidence="1">RBIC_L_NR</strain>
    </source>
</reference>
<evidence type="ECO:0000313" key="1">
    <source>
        <dbReference type="EMBL" id="KAJ8967172.1"/>
    </source>
</evidence>
<dbReference type="EMBL" id="JANEYF010000886">
    <property type="protein sequence ID" value="KAJ8967172.1"/>
    <property type="molecule type" value="Genomic_DNA"/>
</dbReference>
<accession>A0AAV8ZNF9</accession>
<sequence length="65" mass="7580">MPKAKNKEQNVLDKINTQRESTIDIPENTVLYVTKPQPQSKHKMLYKEATLLNKDENTEPCNPPW</sequence>
<dbReference type="Proteomes" id="UP001162156">
    <property type="component" value="Unassembled WGS sequence"/>
</dbReference>